<dbReference type="InterPro" id="IPR003251">
    <property type="entry name" value="Rr_diiron-bd_dom"/>
</dbReference>
<sequence length="161" mass="18932">MPFNQTKDVFEQARKFHHKLSEFYENLKDSAERERTRALLDYLSRHEQYLESCLEEFMQDVSRNVADSFLQYGPDASTLKAISSFQIKSSMEVEDVVAAAMHFDACLIKFYREMAEKTQNSKVREVFENLLIMEEHEQMELSKTTMELGLLDEKLVLEETI</sequence>
<keyword evidence="3" id="KW-1185">Reference proteome</keyword>
<proteinExistence type="predicted"/>
<dbReference type="InterPro" id="IPR009078">
    <property type="entry name" value="Ferritin-like_SF"/>
</dbReference>
<dbReference type="InterPro" id="IPR012347">
    <property type="entry name" value="Ferritin-like"/>
</dbReference>
<gene>
    <name evidence="2" type="ORF">P9H32_08270</name>
</gene>
<organism evidence="2 3">
    <name type="scientific">Pontiella agarivorans</name>
    <dbReference type="NCBI Taxonomy" id="3038953"/>
    <lineage>
        <taxon>Bacteria</taxon>
        <taxon>Pseudomonadati</taxon>
        <taxon>Kiritimatiellota</taxon>
        <taxon>Kiritimatiellia</taxon>
        <taxon>Kiritimatiellales</taxon>
        <taxon>Pontiellaceae</taxon>
        <taxon>Pontiella</taxon>
    </lineage>
</organism>
<dbReference type="Proteomes" id="UP001290861">
    <property type="component" value="Unassembled WGS sequence"/>
</dbReference>
<evidence type="ECO:0000313" key="3">
    <source>
        <dbReference type="Proteomes" id="UP001290861"/>
    </source>
</evidence>
<accession>A0ABU5MWV1</accession>
<dbReference type="Pfam" id="PF02915">
    <property type="entry name" value="Rubrerythrin"/>
    <property type="match status" value="1"/>
</dbReference>
<name>A0ABU5MWV1_9BACT</name>
<evidence type="ECO:0000313" key="2">
    <source>
        <dbReference type="EMBL" id="MDZ8118622.1"/>
    </source>
</evidence>
<reference evidence="2 3" key="1">
    <citation type="journal article" date="2024" name="Appl. Environ. Microbiol.">
        <title>Pontiella agarivorans sp. nov., a novel marine anaerobic bacterium capable of degrading macroalgal polysaccharides and fixing nitrogen.</title>
        <authorList>
            <person name="Liu N."/>
            <person name="Kivenson V."/>
            <person name="Peng X."/>
            <person name="Cui Z."/>
            <person name="Lankiewicz T.S."/>
            <person name="Gosselin K.M."/>
            <person name="English C.J."/>
            <person name="Blair E.M."/>
            <person name="O'Malley M.A."/>
            <person name="Valentine D.L."/>
        </authorList>
    </citation>
    <scope>NUCLEOTIDE SEQUENCE [LARGE SCALE GENOMIC DNA]</scope>
    <source>
        <strain evidence="2 3">NLcol2</strain>
    </source>
</reference>
<comment type="caution">
    <text evidence="2">The sequence shown here is derived from an EMBL/GenBank/DDBJ whole genome shotgun (WGS) entry which is preliminary data.</text>
</comment>
<protein>
    <submittedName>
        <fullName evidence="2">Ferritin family protein</fullName>
    </submittedName>
</protein>
<evidence type="ECO:0000259" key="1">
    <source>
        <dbReference type="Pfam" id="PF02915"/>
    </source>
</evidence>
<dbReference type="Gene3D" id="1.20.1260.10">
    <property type="match status" value="1"/>
</dbReference>
<feature type="domain" description="Rubrerythrin diiron-binding" evidence="1">
    <location>
        <begin position="22"/>
        <end position="136"/>
    </location>
</feature>
<dbReference type="RefSeq" id="WP_322608420.1">
    <property type="nucleotide sequence ID" value="NZ_JARVCO010000010.1"/>
</dbReference>
<dbReference type="EMBL" id="JARVCO010000010">
    <property type="protein sequence ID" value="MDZ8118622.1"/>
    <property type="molecule type" value="Genomic_DNA"/>
</dbReference>
<dbReference type="SUPFAM" id="SSF47240">
    <property type="entry name" value="Ferritin-like"/>
    <property type="match status" value="1"/>
</dbReference>